<dbReference type="InterPro" id="IPR002347">
    <property type="entry name" value="SDR_fam"/>
</dbReference>
<comment type="similarity">
    <text evidence="1 2">Belongs to the short-chain dehydrogenases/reductases (SDR) family.</text>
</comment>
<dbReference type="PANTHER" id="PTHR43544">
    <property type="entry name" value="SHORT-CHAIN DEHYDROGENASE/REDUCTASE"/>
    <property type="match status" value="1"/>
</dbReference>
<evidence type="ECO:0000256" key="2">
    <source>
        <dbReference type="RuleBase" id="RU000363"/>
    </source>
</evidence>
<dbReference type="PRINTS" id="PR00081">
    <property type="entry name" value="GDHRDH"/>
</dbReference>
<sequence length="262" mass="28265">MTTTTNNKTIVLITGANSGIGLETVIALSKSSPNYHILLGARSIEKGQAALTQIQEEYTSTLQSTISVVQIDVTSQDSITALVEHISSNYGKLDVLLSNAGIIVYQECDTLTNLRLSFETNTFGPTVLVEALEPLLRKSGDGKIIHVSSEQGSTTLRLSPDYRWVDTKGDYYRASKAALNMLAACQRHNYSKDGSNIKVCSFNPGFCVSNLTGEKGKEMRINMGARPASDPANAMVAILEGKEKEAWTGNGMVTLDGGILPW</sequence>
<dbReference type="Proteomes" id="UP001301958">
    <property type="component" value="Unassembled WGS sequence"/>
</dbReference>
<dbReference type="GO" id="GO:0016491">
    <property type="term" value="F:oxidoreductase activity"/>
    <property type="evidence" value="ECO:0007669"/>
    <property type="project" value="TreeGrafter"/>
</dbReference>
<dbReference type="Gene3D" id="3.40.50.720">
    <property type="entry name" value="NAD(P)-binding Rossmann-like Domain"/>
    <property type="match status" value="1"/>
</dbReference>
<dbReference type="GO" id="GO:0019748">
    <property type="term" value="P:secondary metabolic process"/>
    <property type="evidence" value="ECO:0007669"/>
    <property type="project" value="TreeGrafter"/>
</dbReference>
<dbReference type="EMBL" id="MU865429">
    <property type="protein sequence ID" value="KAK4223378.1"/>
    <property type="molecule type" value="Genomic_DNA"/>
</dbReference>
<evidence type="ECO:0000256" key="1">
    <source>
        <dbReference type="ARBA" id="ARBA00006484"/>
    </source>
</evidence>
<dbReference type="PANTHER" id="PTHR43544:SF32">
    <property type="entry name" value="CHAIN DEHYDROGENASE, PUTATIVE (AFU_ORTHOLOGUE AFUA_5G01530)-RELATED"/>
    <property type="match status" value="1"/>
</dbReference>
<reference evidence="3" key="2">
    <citation type="submission" date="2023-05" db="EMBL/GenBank/DDBJ databases">
        <authorList>
            <consortium name="Lawrence Berkeley National Laboratory"/>
            <person name="Steindorff A."/>
            <person name="Hensen N."/>
            <person name="Bonometti L."/>
            <person name="Westerberg I."/>
            <person name="Brannstrom I.O."/>
            <person name="Guillou S."/>
            <person name="Cros-Aarteil S."/>
            <person name="Calhoun S."/>
            <person name="Haridas S."/>
            <person name="Kuo A."/>
            <person name="Mondo S."/>
            <person name="Pangilinan J."/>
            <person name="Riley R."/>
            <person name="Labutti K."/>
            <person name="Andreopoulos B."/>
            <person name="Lipzen A."/>
            <person name="Chen C."/>
            <person name="Yanf M."/>
            <person name="Daum C."/>
            <person name="Ng V."/>
            <person name="Clum A."/>
            <person name="Ohm R."/>
            <person name="Martin F."/>
            <person name="Silar P."/>
            <person name="Natvig D."/>
            <person name="Lalanne C."/>
            <person name="Gautier V."/>
            <person name="Ament-Velasquez S.L."/>
            <person name="Kruys A."/>
            <person name="Hutchinson M.I."/>
            <person name="Powell A.J."/>
            <person name="Barry K."/>
            <person name="Miller A.N."/>
            <person name="Grigoriev I.V."/>
            <person name="Debuchy R."/>
            <person name="Gladieux P."/>
            <person name="Thoren M.H."/>
            <person name="Johannesson H."/>
        </authorList>
    </citation>
    <scope>NUCLEOTIDE SEQUENCE</scope>
    <source>
        <strain evidence="3">CBS 990.96</strain>
    </source>
</reference>
<dbReference type="InterPro" id="IPR051468">
    <property type="entry name" value="Fungal_SecMetab_SDRs"/>
</dbReference>
<dbReference type="PRINTS" id="PR00080">
    <property type="entry name" value="SDRFAMILY"/>
</dbReference>
<organism evidence="3 4">
    <name type="scientific">Podospora fimiseda</name>
    <dbReference type="NCBI Taxonomy" id="252190"/>
    <lineage>
        <taxon>Eukaryota</taxon>
        <taxon>Fungi</taxon>
        <taxon>Dikarya</taxon>
        <taxon>Ascomycota</taxon>
        <taxon>Pezizomycotina</taxon>
        <taxon>Sordariomycetes</taxon>
        <taxon>Sordariomycetidae</taxon>
        <taxon>Sordariales</taxon>
        <taxon>Podosporaceae</taxon>
        <taxon>Podospora</taxon>
    </lineage>
</organism>
<gene>
    <name evidence="3" type="ORF">QBC38DRAFT_487854</name>
</gene>
<protein>
    <submittedName>
        <fullName evidence="3">Uncharacterized protein</fullName>
    </submittedName>
</protein>
<comment type="caution">
    <text evidence="3">The sequence shown here is derived from an EMBL/GenBank/DDBJ whole genome shotgun (WGS) entry which is preliminary data.</text>
</comment>
<dbReference type="AlphaFoldDB" id="A0AAN7BHI0"/>
<dbReference type="Pfam" id="PF00106">
    <property type="entry name" value="adh_short"/>
    <property type="match status" value="1"/>
</dbReference>
<keyword evidence="4" id="KW-1185">Reference proteome</keyword>
<name>A0AAN7BHI0_9PEZI</name>
<dbReference type="SUPFAM" id="SSF51735">
    <property type="entry name" value="NAD(P)-binding Rossmann-fold domains"/>
    <property type="match status" value="1"/>
</dbReference>
<proteinExistence type="inferred from homology"/>
<evidence type="ECO:0000313" key="3">
    <source>
        <dbReference type="EMBL" id="KAK4223378.1"/>
    </source>
</evidence>
<accession>A0AAN7BHI0</accession>
<dbReference type="GO" id="GO:0005737">
    <property type="term" value="C:cytoplasm"/>
    <property type="evidence" value="ECO:0007669"/>
    <property type="project" value="TreeGrafter"/>
</dbReference>
<dbReference type="InterPro" id="IPR036291">
    <property type="entry name" value="NAD(P)-bd_dom_sf"/>
</dbReference>
<evidence type="ECO:0000313" key="4">
    <source>
        <dbReference type="Proteomes" id="UP001301958"/>
    </source>
</evidence>
<reference evidence="3" key="1">
    <citation type="journal article" date="2023" name="Mol. Phylogenet. Evol.">
        <title>Genome-scale phylogeny and comparative genomics of the fungal order Sordariales.</title>
        <authorList>
            <person name="Hensen N."/>
            <person name="Bonometti L."/>
            <person name="Westerberg I."/>
            <person name="Brannstrom I.O."/>
            <person name="Guillou S."/>
            <person name="Cros-Aarteil S."/>
            <person name="Calhoun S."/>
            <person name="Haridas S."/>
            <person name="Kuo A."/>
            <person name="Mondo S."/>
            <person name="Pangilinan J."/>
            <person name="Riley R."/>
            <person name="LaButti K."/>
            <person name="Andreopoulos B."/>
            <person name="Lipzen A."/>
            <person name="Chen C."/>
            <person name="Yan M."/>
            <person name="Daum C."/>
            <person name="Ng V."/>
            <person name="Clum A."/>
            <person name="Steindorff A."/>
            <person name="Ohm R.A."/>
            <person name="Martin F."/>
            <person name="Silar P."/>
            <person name="Natvig D.O."/>
            <person name="Lalanne C."/>
            <person name="Gautier V."/>
            <person name="Ament-Velasquez S.L."/>
            <person name="Kruys A."/>
            <person name="Hutchinson M.I."/>
            <person name="Powell A.J."/>
            <person name="Barry K."/>
            <person name="Miller A.N."/>
            <person name="Grigoriev I.V."/>
            <person name="Debuchy R."/>
            <person name="Gladieux P."/>
            <person name="Hiltunen Thoren M."/>
            <person name="Johannesson H."/>
        </authorList>
    </citation>
    <scope>NUCLEOTIDE SEQUENCE</scope>
    <source>
        <strain evidence="3">CBS 990.96</strain>
    </source>
</reference>